<dbReference type="Proteomes" id="UP000019402">
    <property type="component" value="Unassembled WGS sequence"/>
</dbReference>
<keyword evidence="4" id="KW-0624">Polysaccharide degradation</keyword>
<name>W7YK15_9BACT</name>
<reference evidence="6 7" key="1">
    <citation type="journal article" date="2014" name="Genome Announc.">
        <title>Draft Genome Sequence of Cytophaga fermentans JCM 21142T, a Facultative Anaerobe Isolated from Marine Mud.</title>
        <authorList>
            <person name="Starns D."/>
            <person name="Oshima K."/>
            <person name="Suda W."/>
            <person name="Iino T."/>
            <person name="Yuki M."/>
            <person name="Inoue J."/>
            <person name="Kitamura K."/>
            <person name="Iida T."/>
            <person name="Darby A."/>
            <person name="Hattori M."/>
            <person name="Ohkuma M."/>
        </authorList>
    </citation>
    <scope>NUCLEOTIDE SEQUENCE [LARGE SCALE GENOMIC DNA]</scope>
    <source>
        <strain evidence="6 7">JCM 21142</strain>
    </source>
</reference>
<evidence type="ECO:0000313" key="7">
    <source>
        <dbReference type="Proteomes" id="UP000019402"/>
    </source>
</evidence>
<keyword evidence="7" id="KW-1185">Reference proteome</keyword>
<dbReference type="InterPro" id="IPR017853">
    <property type="entry name" value="GH"/>
</dbReference>
<dbReference type="RefSeq" id="WP_262505125.1">
    <property type="nucleotide sequence ID" value="NZ_BAMD01000059.1"/>
</dbReference>
<comment type="caution">
    <text evidence="6">The sequence shown here is derived from an EMBL/GenBank/DDBJ whole genome shotgun (WGS) entry which is preliminary data.</text>
</comment>
<evidence type="ECO:0000259" key="5">
    <source>
        <dbReference type="PROSITE" id="PS51760"/>
    </source>
</evidence>
<dbReference type="Gene3D" id="3.20.20.80">
    <property type="entry name" value="Glycosidases"/>
    <property type="match status" value="1"/>
</dbReference>
<dbReference type="GO" id="GO:0045493">
    <property type="term" value="P:xylan catabolic process"/>
    <property type="evidence" value="ECO:0007669"/>
    <property type="project" value="UniProtKB-KW"/>
</dbReference>
<accession>W7YK15</accession>
<evidence type="ECO:0000256" key="3">
    <source>
        <dbReference type="ARBA" id="ARBA00023295"/>
    </source>
</evidence>
<dbReference type="eggNOG" id="COG3693">
    <property type="taxonomic scope" value="Bacteria"/>
</dbReference>
<dbReference type="Pfam" id="PF00331">
    <property type="entry name" value="Glyco_hydro_10"/>
    <property type="match status" value="1"/>
</dbReference>
<sequence>MKYLLNNIMLVTAIVGLLTIACQEQGVKSEPSLKQAFDGQFLIGTAMDEAQILGEDSSSVKLIKKHFNSVVTENSMKCEEIHPQEDVFNFDIADKFVAFGEANNMFITGHTLIWHSQLAPWFFVDEDGADVSRGVLVERMRKHIQTIVGRYKGIYVGGMWSMKQLKVMVPGEKQSFIPL</sequence>
<dbReference type="PROSITE" id="PS51760">
    <property type="entry name" value="GH10_2"/>
    <property type="match status" value="1"/>
</dbReference>
<keyword evidence="1 6" id="KW-0378">Hydrolase</keyword>
<gene>
    <name evidence="6" type="ORF">JCM21142_93598</name>
</gene>
<evidence type="ECO:0000313" key="6">
    <source>
        <dbReference type="EMBL" id="GAF04876.1"/>
    </source>
</evidence>
<protein>
    <submittedName>
        <fullName evidence="6">Endo-1,4-beta-xylanase</fullName>
    </submittedName>
</protein>
<dbReference type="SUPFAM" id="SSF51445">
    <property type="entry name" value="(Trans)glycosidases"/>
    <property type="match status" value="1"/>
</dbReference>
<dbReference type="GO" id="GO:0004553">
    <property type="term" value="F:hydrolase activity, hydrolyzing O-glycosyl compounds"/>
    <property type="evidence" value="ECO:0007669"/>
    <property type="project" value="InterPro"/>
</dbReference>
<keyword evidence="6" id="KW-0858">Xylan degradation</keyword>
<keyword evidence="2" id="KW-0119">Carbohydrate metabolism</keyword>
<evidence type="ECO:0000256" key="2">
    <source>
        <dbReference type="ARBA" id="ARBA00023277"/>
    </source>
</evidence>
<keyword evidence="3 6" id="KW-0326">Glycosidase</keyword>
<evidence type="ECO:0000256" key="1">
    <source>
        <dbReference type="ARBA" id="ARBA00022801"/>
    </source>
</evidence>
<dbReference type="PANTHER" id="PTHR31490:SF90">
    <property type="entry name" value="ENDO-1,4-BETA-XYLANASE A"/>
    <property type="match status" value="1"/>
</dbReference>
<dbReference type="AlphaFoldDB" id="W7YK15"/>
<dbReference type="InterPro" id="IPR001000">
    <property type="entry name" value="GH10_dom"/>
</dbReference>
<dbReference type="EMBL" id="BAMD01000059">
    <property type="protein sequence ID" value="GAF04876.1"/>
    <property type="molecule type" value="Genomic_DNA"/>
</dbReference>
<dbReference type="PROSITE" id="PS51257">
    <property type="entry name" value="PROKAR_LIPOPROTEIN"/>
    <property type="match status" value="1"/>
</dbReference>
<organism evidence="6 7">
    <name type="scientific">Saccharicrinis fermentans DSM 9555 = JCM 21142</name>
    <dbReference type="NCBI Taxonomy" id="869213"/>
    <lineage>
        <taxon>Bacteria</taxon>
        <taxon>Pseudomonadati</taxon>
        <taxon>Bacteroidota</taxon>
        <taxon>Bacteroidia</taxon>
        <taxon>Marinilabiliales</taxon>
        <taxon>Marinilabiliaceae</taxon>
        <taxon>Saccharicrinis</taxon>
    </lineage>
</organism>
<proteinExistence type="predicted"/>
<dbReference type="PANTHER" id="PTHR31490">
    <property type="entry name" value="GLYCOSYL HYDROLASE"/>
    <property type="match status" value="1"/>
</dbReference>
<dbReference type="InterPro" id="IPR044846">
    <property type="entry name" value="GH10"/>
</dbReference>
<evidence type="ECO:0000256" key="4">
    <source>
        <dbReference type="ARBA" id="ARBA00023326"/>
    </source>
</evidence>
<feature type="domain" description="GH10" evidence="5">
    <location>
        <begin position="27"/>
        <end position="179"/>
    </location>
</feature>